<feature type="domain" description="Aminotransferase class V" evidence="3">
    <location>
        <begin position="18"/>
        <end position="372"/>
    </location>
</feature>
<keyword evidence="4" id="KW-0808">Transferase</keyword>
<keyword evidence="5" id="KW-1185">Reference proteome</keyword>
<evidence type="ECO:0000256" key="1">
    <source>
        <dbReference type="ARBA" id="ARBA00001933"/>
    </source>
</evidence>
<organism evidence="4 5">
    <name type="scientific">Mesomycoplasma molare</name>
    <dbReference type="NCBI Taxonomy" id="171288"/>
    <lineage>
        <taxon>Bacteria</taxon>
        <taxon>Bacillati</taxon>
        <taxon>Mycoplasmatota</taxon>
        <taxon>Mycoplasmoidales</taxon>
        <taxon>Metamycoplasmataceae</taxon>
        <taxon>Mesomycoplasma</taxon>
    </lineage>
</organism>
<name>A0ABY5TV60_9BACT</name>
<dbReference type="PANTHER" id="PTHR43586:SF8">
    <property type="entry name" value="CYSTEINE DESULFURASE 1, CHLOROPLASTIC"/>
    <property type="match status" value="1"/>
</dbReference>
<dbReference type="Gene3D" id="3.40.640.10">
    <property type="entry name" value="Type I PLP-dependent aspartate aminotransferase-like (Major domain)"/>
    <property type="match status" value="1"/>
</dbReference>
<dbReference type="InterPro" id="IPR015422">
    <property type="entry name" value="PyrdxlP-dep_Trfase_small"/>
</dbReference>
<evidence type="ECO:0000256" key="2">
    <source>
        <dbReference type="ARBA" id="ARBA00022898"/>
    </source>
</evidence>
<comment type="cofactor">
    <cofactor evidence="1">
        <name>pyridoxal 5'-phosphate</name>
        <dbReference type="ChEBI" id="CHEBI:597326"/>
    </cofactor>
</comment>
<dbReference type="Proteomes" id="UP001058364">
    <property type="component" value="Chromosome"/>
</dbReference>
<dbReference type="Gene3D" id="3.90.1150.10">
    <property type="entry name" value="Aspartate Aminotransferase, domain 1"/>
    <property type="match status" value="1"/>
</dbReference>
<evidence type="ECO:0000313" key="5">
    <source>
        <dbReference type="Proteomes" id="UP001058364"/>
    </source>
</evidence>
<dbReference type="EMBL" id="CP103423">
    <property type="protein sequence ID" value="UWD33901.1"/>
    <property type="molecule type" value="Genomic_DNA"/>
</dbReference>
<dbReference type="InterPro" id="IPR015424">
    <property type="entry name" value="PyrdxlP-dep_Trfase"/>
</dbReference>
<dbReference type="SUPFAM" id="SSF53383">
    <property type="entry name" value="PLP-dependent transferases"/>
    <property type="match status" value="1"/>
</dbReference>
<protein>
    <submittedName>
        <fullName evidence="4">Aminotransferase class V-fold PLP-dependent enzyme</fullName>
    </submittedName>
</protein>
<sequence length="386" mass="43643">MIKNNKFKKMFPMLENIVYLDSAALAQKPLSVIEAGVEFYSKFSISTRTSDSKIGILVQQKVDLVREKIAKLIDAKSDEIIFSSGTTESINFFSLMAKQFLKEDDEILLSYYNHSSNIVPWMQIAKELKLKIVFSKNILKDINEKTKLICYSQVTNNLNQNFNSDEIYKKAKENNAIVLNDAAQAIAHEKVTFKNSDVVVFSANKMYGPTGLGVLAIKNKILKNINPVFFGGGAVEKIESSNDWVSKKGVSAFEPGTPNLAAIWQFEKSIDLINEIKIENIHELNLELSKYLYDQLLTIKDIKIASKRGDFITLFNIKNYASQDIASYLGHKDIYVRSGNFCSKLIPLVEDENDYVRVSLAFYNDKSDIDKLIQALKEGGDFLSFL</sequence>
<dbReference type="InterPro" id="IPR000192">
    <property type="entry name" value="Aminotrans_V_dom"/>
</dbReference>
<dbReference type="InterPro" id="IPR015421">
    <property type="entry name" value="PyrdxlP-dep_Trfase_major"/>
</dbReference>
<dbReference type="Pfam" id="PF00266">
    <property type="entry name" value="Aminotran_5"/>
    <property type="match status" value="1"/>
</dbReference>
<gene>
    <name evidence="4" type="ORF">NX772_02200</name>
</gene>
<dbReference type="GO" id="GO:0008483">
    <property type="term" value="F:transaminase activity"/>
    <property type="evidence" value="ECO:0007669"/>
    <property type="project" value="UniProtKB-KW"/>
</dbReference>
<evidence type="ECO:0000259" key="3">
    <source>
        <dbReference type="Pfam" id="PF00266"/>
    </source>
</evidence>
<accession>A0ABY5TV60</accession>
<dbReference type="RefSeq" id="WP_027123566.1">
    <property type="nucleotide sequence ID" value="NZ_CP103423.1"/>
</dbReference>
<keyword evidence="4" id="KW-0032">Aminotransferase</keyword>
<proteinExistence type="predicted"/>
<reference evidence="4" key="1">
    <citation type="submission" date="2022-08" db="EMBL/GenBank/DDBJ databases">
        <title>Complete genome sequence of Mycoplasma molare type strain H 542.</title>
        <authorList>
            <person name="Spergser J."/>
        </authorList>
    </citation>
    <scope>NUCLEOTIDE SEQUENCE</scope>
    <source>
        <strain evidence="4">H 542</strain>
    </source>
</reference>
<evidence type="ECO:0000313" key="4">
    <source>
        <dbReference type="EMBL" id="UWD33901.1"/>
    </source>
</evidence>
<dbReference type="PANTHER" id="PTHR43586">
    <property type="entry name" value="CYSTEINE DESULFURASE"/>
    <property type="match status" value="1"/>
</dbReference>
<keyword evidence="2" id="KW-0663">Pyridoxal phosphate</keyword>